<dbReference type="Proteomes" id="UP001597368">
    <property type="component" value="Unassembled WGS sequence"/>
</dbReference>
<dbReference type="Pfam" id="PF08388">
    <property type="entry name" value="GIIM"/>
    <property type="match status" value="1"/>
</dbReference>
<evidence type="ECO:0000259" key="2">
    <source>
        <dbReference type="Pfam" id="PF08388"/>
    </source>
</evidence>
<accession>A0ABW4T2R1</accession>
<protein>
    <submittedName>
        <fullName evidence="3">Group II intron maturase-specific domain-containing protein</fullName>
    </submittedName>
</protein>
<feature type="domain" description="Group II intron maturase-specific" evidence="2">
    <location>
        <begin position="87"/>
        <end position="161"/>
    </location>
</feature>
<feature type="region of interest" description="Disordered" evidence="1">
    <location>
        <begin position="1"/>
        <end position="58"/>
    </location>
</feature>
<evidence type="ECO:0000313" key="4">
    <source>
        <dbReference type="Proteomes" id="UP001597368"/>
    </source>
</evidence>
<feature type="compositionally biased region" description="Polar residues" evidence="1">
    <location>
        <begin position="1"/>
        <end position="22"/>
    </location>
</feature>
<sequence>MTQSPADGCSAQQTPSSGNQGSPEIRRPPNRVNSRSSCPDRPASVSGQDSRGPHRRRVRLSWPNIRRQRKRGTNELVVYTRPSRKAVQAIKDRISERTYRHTLNQSLGTLLRRLSQKLAGWANYFRHGVSKKTFDAIDHHAWQRIARWLLRKHRIPRSHLRRFCDQGWRFAEGSVAFRGASGVAIVRYRYRGAAIPNPWTWTIEPAASS</sequence>
<dbReference type="RefSeq" id="WP_379575644.1">
    <property type="nucleotide sequence ID" value="NZ_JBHUFV010000043.1"/>
</dbReference>
<evidence type="ECO:0000256" key="1">
    <source>
        <dbReference type="SAM" id="MobiDB-lite"/>
    </source>
</evidence>
<dbReference type="InterPro" id="IPR013597">
    <property type="entry name" value="Mat_intron_G2"/>
</dbReference>
<proteinExistence type="predicted"/>
<name>A0ABW4T2R1_9ACTN</name>
<organism evidence="3 4">
    <name type="scientific">Nonomuraea mangrovi</name>
    <dbReference type="NCBI Taxonomy" id="2316207"/>
    <lineage>
        <taxon>Bacteria</taxon>
        <taxon>Bacillati</taxon>
        <taxon>Actinomycetota</taxon>
        <taxon>Actinomycetes</taxon>
        <taxon>Streptosporangiales</taxon>
        <taxon>Streptosporangiaceae</taxon>
        <taxon>Nonomuraea</taxon>
    </lineage>
</organism>
<evidence type="ECO:0000313" key="3">
    <source>
        <dbReference type="EMBL" id="MFD1935529.1"/>
    </source>
</evidence>
<keyword evidence="4" id="KW-1185">Reference proteome</keyword>
<comment type="caution">
    <text evidence="3">The sequence shown here is derived from an EMBL/GenBank/DDBJ whole genome shotgun (WGS) entry which is preliminary data.</text>
</comment>
<reference evidence="4" key="1">
    <citation type="journal article" date="2019" name="Int. J. Syst. Evol. Microbiol.">
        <title>The Global Catalogue of Microorganisms (GCM) 10K type strain sequencing project: providing services to taxonomists for standard genome sequencing and annotation.</title>
        <authorList>
            <consortium name="The Broad Institute Genomics Platform"/>
            <consortium name="The Broad Institute Genome Sequencing Center for Infectious Disease"/>
            <person name="Wu L."/>
            <person name="Ma J."/>
        </authorList>
    </citation>
    <scope>NUCLEOTIDE SEQUENCE [LARGE SCALE GENOMIC DNA]</scope>
    <source>
        <strain evidence="4">ICMP 6774ER</strain>
    </source>
</reference>
<gene>
    <name evidence="3" type="ORF">ACFSKW_29070</name>
</gene>
<dbReference type="EMBL" id="JBHUFV010000043">
    <property type="protein sequence ID" value="MFD1935529.1"/>
    <property type="molecule type" value="Genomic_DNA"/>
</dbReference>